<gene>
    <name evidence="1" type="ORF">FB558_4135</name>
</gene>
<dbReference type="GO" id="GO:0070573">
    <property type="term" value="F:metallodipeptidase activity"/>
    <property type="evidence" value="ECO:0007669"/>
    <property type="project" value="InterPro"/>
</dbReference>
<name>A0A543DQF0_9PSEU</name>
<dbReference type="Proteomes" id="UP000315677">
    <property type="component" value="Unassembled WGS sequence"/>
</dbReference>
<sequence length="324" mass="36014">MVTIDSLICSRMDRRAIEDTLAGGIDCVTVTCGFWEDTTESMDAVVRWGELVTDNADLAVLVREPGDIDRAAAEGKLAILLGFQNSAFLQGRLGYVELFKKMDVHVAQLTYNIQNDIGGSCYEPADSGLTRYGREVVAEMNRVGMVIDLSHVGDRTSLEAIEASERGVAITHANPQSLVDHPRNKSDDVLRALQKNRGVLGVTMYHNITRGFHETVDQWSEMVARTVDLIGVDCVGIGTDHNQHGDEGYLRWMRNGRWSRREQKGAGIAPPPARRSWYTTPHSHREILPALLRRGFDEREAGQILGGNWHRFYAQNLTPAGGRS</sequence>
<proteinExistence type="predicted"/>
<keyword evidence="2" id="KW-1185">Reference proteome</keyword>
<evidence type="ECO:0000313" key="1">
    <source>
        <dbReference type="EMBL" id="TQM11570.1"/>
    </source>
</evidence>
<dbReference type="AlphaFoldDB" id="A0A543DQF0"/>
<dbReference type="GO" id="GO:0006508">
    <property type="term" value="P:proteolysis"/>
    <property type="evidence" value="ECO:0007669"/>
    <property type="project" value="InterPro"/>
</dbReference>
<dbReference type="PROSITE" id="PS51365">
    <property type="entry name" value="RENAL_DIPEPTIDASE_2"/>
    <property type="match status" value="1"/>
</dbReference>
<organism evidence="1 2">
    <name type="scientific">Pseudonocardia kunmingensis</name>
    <dbReference type="NCBI Taxonomy" id="630975"/>
    <lineage>
        <taxon>Bacteria</taxon>
        <taxon>Bacillati</taxon>
        <taxon>Actinomycetota</taxon>
        <taxon>Actinomycetes</taxon>
        <taxon>Pseudonocardiales</taxon>
        <taxon>Pseudonocardiaceae</taxon>
        <taxon>Pseudonocardia</taxon>
    </lineage>
</organism>
<evidence type="ECO:0000313" key="2">
    <source>
        <dbReference type="Proteomes" id="UP000315677"/>
    </source>
</evidence>
<comment type="caution">
    <text evidence="1">The sequence shown here is derived from an EMBL/GenBank/DDBJ whole genome shotgun (WGS) entry which is preliminary data.</text>
</comment>
<dbReference type="PANTHER" id="PTHR10443">
    <property type="entry name" value="MICROSOMAL DIPEPTIDASE"/>
    <property type="match status" value="1"/>
</dbReference>
<dbReference type="InterPro" id="IPR032466">
    <property type="entry name" value="Metal_Hydrolase"/>
</dbReference>
<dbReference type="Gene3D" id="3.20.20.140">
    <property type="entry name" value="Metal-dependent hydrolases"/>
    <property type="match status" value="1"/>
</dbReference>
<dbReference type="PANTHER" id="PTHR10443:SF12">
    <property type="entry name" value="DIPEPTIDASE"/>
    <property type="match status" value="1"/>
</dbReference>
<dbReference type="OrthoDB" id="9804920at2"/>
<dbReference type="SUPFAM" id="SSF51556">
    <property type="entry name" value="Metallo-dependent hydrolases"/>
    <property type="match status" value="1"/>
</dbReference>
<dbReference type="EMBL" id="VFPA01000002">
    <property type="protein sequence ID" value="TQM11570.1"/>
    <property type="molecule type" value="Genomic_DNA"/>
</dbReference>
<accession>A0A543DQF0</accession>
<dbReference type="Pfam" id="PF01244">
    <property type="entry name" value="Peptidase_M19"/>
    <property type="match status" value="1"/>
</dbReference>
<reference evidence="1 2" key="1">
    <citation type="submission" date="2019-06" db="EMBL/GenBank/DDBJ databases">
        <title>Sequencing the genomes of 1000 actinobacteria strains.</title>
        <authorList>
            <person name="Klenk H.-P."/>
        </authorList>
    </citation>
    <scope>NUCLEOTIDE SEQUENCE [LARGE SCALE GENOMIC DNA]</scope>
    <source>
        <strain evidence="1 2">DSM 45301</strain>
    </source>
</reference>
<dbReference type="InterPro" id="IPR008257">
    <property type="entry name" value="Pept_M19"/>
</dbReference>
<protein>
    <submittedName>
        <fullName evidence="1">Microsomal dipeptidase-like Zn-dependent dipeptidase</fullName>
    </submittedName>
</protein>
<dbReference type="RefSeq" id="WP_142055815.1">
    <property type="nucleotide sequence ID" value="NZ_VFPA01000002.1"/>
</dbReference>